<protein>
    <submittedName>
        <fullName evidence="1">Serine protease</fullName>
    </submittedName>
</protein>
<dbReference type="InterPro" id="IPR009003">
    <property type="entry name" value="Peptidase_S1_PA"/>
</dbReference>
<organism evidence="1 2">
    <name type="scientific">Seongchinamella sediminis</name>
    <dbReference type="NCBI Taxonomy" id="2283635"/>
    <lineage>
        <taxon>Bacteria</taxon>
        <taxon>Pseudomonadati</taxon>
        <taxon>Pseudomonadota</taxon>
        <taxon>Gammaproteobacteria</taxon>
        <taxon>Cellvibrionales</taxon>
        <taxon>Halieaceae</taxon>
        <taxon>Seongchinamella</taxon>
    </lineage>
</organism>
<keyword evidence="1" id="KW-0645">Protease</keyword>
<keyword evidence="2" id="KW-1185">Reference proteome</keyword>
<dbReference type="Gene3D" id="2.40.10.10">
    <property type="entry name" value="Trypsin-like serine proteases"/>
    <property type="match status" value="2"/>
</dbReference>
<dbReference type="GO" id="GO:0006508">
    <property type="term" value="P:proteolysis"/>
    <property type="evidence" value="ECO:0007669"/>
    <property type="project" value="UniProtKB-KW"/>
</dbReference>
<dbReference type="SUPFAM" id="SSF50494">
    <property type="entry name" value="Trypsin-like serine proteases"/>
    <property type="match status" value="1"/>
</dbReference>
<dbReference type="Proteomes" id="UP000265509">
    <property type="component" value="Unassembled WGS sequence"/>
</dbReference>
<reference evidence="1 2" key="1">
    <citation type="submission" date="2018-07" db="EMBL/GenBank/DDBJ databases">
        <title>Halioglobus sp. genome submission.</title>
        <authorList>
            <person name="Ye M.-Q."/>
            <person name="Du Z.-J."/>
        </authorList>
    </citation>
    <scope>NUCLEOTIDE SEQUENCE [LARGE SCALE GENOMIC DNA]</scope>
    <source>
        <strain evidence="1 2">U0301</strain>
    </source>
</reference>
<dbReference type="OrthoDB" id="5728320at2"/>
<gene>
    <name evidence="1" type="ORF">DWB85_11220</name>
</gene>
<dbReference type="AlphaFoldDB" id="A0A3L7DXY2"/>
<evidence type="ECO:0000313" key="1">
    <source>
        <dbReference type="EMBL" id="RLQ21585.1"/>
    </source>
</evidence>
<comment type="caution">
    <text evidence="1">The sequence shown here is derived from an EMBL/GenBank/DDBJ whole genome shotgun (WGS) entry which is preliminary data.</text>
</comment>
<keyword evidence="1" id="KW-0378">Hydrolase</keyword>
<dbReference type="InterPro" id="IPR043504">
    <property type="entry name" value="Peptidase_S1_PA_chymotrypsin"/>
</dbReference>
<proteinExistence type="predicted"/>
<accession>A0A3L7DXY2</accession>
<sequence>MLIQSMNFNQVKTITLATLLLLGAGPGSGAEPRLAYTEDSPRWLQSVGKLDVPGIQFEGGQRRHQRENCSGTLVAAAGKRLANTVVTAWHCLEYYRDLSKPITFTLLPGSDRVTRREAYLLADGGSMYADWAVLRLYRPVDTRVIPAMELNPALGDRLRPVTMAGFSGDAGLGMDGAVLTYHDNCRITRQHRDGSETDCSAYKGASGGAVIQLSRQGSAQLTGVISRGNSEGISIYVPVADFRRPLEQHLN</sequence>
<dbReference type="Pfam" id="PF13365">
    <property type="entry name" value="Trypsin_2"/>
    <property type="match status" value="1"/>
</dbReference>
<dbReference type="GO" id="GO:0008233">
    <property type="term" value="F:peptidase activity"/>
    <property type="evidence" value="ECO:0007669"/>
    <property type="project" value="UniProtKB-KW"/>
</dbReference>
<name>A0A3L7DXY2_9GAMM</name>
<evidence type="ECO:0000313" key="2">
    <source>
        <dbReference type="Proteomes" id="UP000265509"/>
    </source>
</evidence>
<dbReference type="EMBL" id="QRAN01000011">
    <property type="protein sequence ID" value="RLQ21585.1"/>
    <property type="molecule type" value="Genomic_DNA"/>
</dbReference>